<feature type="compositionally biased region" description="Basic and acidic residues" evidence="1">
    <location>
        <begin position="51"/>
        <end position="66"/>
    </location>
</feature>
<dbReference type="InterPro" id="IPR003959">
    <property type="entry name" value="ATPase_AAA_core"/>
</dbReference>
<dbReference type="PANTHER" id="PTHR23389">
    <property type="entry name" value="CHROMOSOME TRANSMISSION FIDELITY FACTOR 18"/>
    <property type="match status" value="1"/>
</dbReference>
<dbReference type="CDD" id="cd00009">
    <property type="entry name" value="AAA"/>
    <property type="match status" value="1"/>
</dbReference>
<accession>A0A9P9BR50</accession>
<dbReference type="AlphaFoldDB" id="A0A9P9BR50"/>
<reference evidence="3" key="1">
    <citation type="journal article" date="2021" name="Nat. Commun.">
        <title>Genetic determinants of endophytism in the Arabidopsis root mycobiome.</title>
        <authorList>
            <person name="Mesny F."/>
            <person name="Miyauchi S."/>
            <person name="Thiergart T."/>
            <person name="Pickel B."/>
            <person name="Atanasova L."/>
            <person name="Karlsson M."/>
            <person name="Huettel B."/>
            <person name="Barry K.W."/>
            <person name="Haridas S."/>
            <person name="Chen C."/>
            <person name="Bauer D."/>
            <person name="Andreopoulos W."/>
            <person name="Pangilinan J."/>
            <person name="LaButti K."/>
            <person name="Riley R."/>
            <person name="Lipzen A."/>
            <person name="Clum A."/>
            <person name="Drula E."/>
            <person name="Henrissat B."/>
            <person name="Kohler A."/>
            <person name="Grigoriev I.V."/>
            <person name="Martin F.M."/>
            <person name="Hacquard S."/>
        </authorList>
    </citation>
    <scope>NUCLEOTIDE SEQUENCE</scope>
    <source>
        <strain evidence="3">MPI-CAGE-CH-0230</strain>
    </source>
</reference>
<dbReference type="RefSeq" id="XP_046015656.1">
    <property type="nucleotide sequence ID" value="XM_046160904.1"/>
</dbReference>
<protein>
    <recommendedName>
        <fullName evidence="2">AAA+ ATPase domain-containing protein</fullName>
    </recommendedName>
</protein>
<evidence type="ECO:0000313" key="3">
    <source>
        <dbReference type="EMBL" id="KAH7035563.1"/>
    </source>
</evidence>
<dbReference type="OrthoDB" id="2195431at2759"/>
<keyword evidence="4" id="KW-1185">Reference proteome</keyword>
<evidence type="ECO:0000313" key="4">
    <source>
        <dbReference type="Proteomes" id="UP000756346"/>
    </source>
</evidence>
<dbReference type="GO" id="GO:0016887">
    <property type="term" value="F:ATP hydrolysis activity"/>
    <property type="evidence" value="ECO:0007669"/>
    <property type="project" value="InterPro"/>
</dbReference>
<dbReference type="SUPFAM" id="SSF52540">
    <property type="entry name" value="P-loop containing nucleoside triphosphate hydrolases"/>
    <property type="match status" value="1"/>
</dbReference>
<feature type="compositionally biased region" description="Low complexity" evidence="1">
    <location>
        <begin position="1"/>
        <end position="20"/>
    </location>
</feature>
<dbReference type="SMART" id="SM00382">
    <property type="entry name" value="AAA"/>
    <property type="match status" value="1"/>
</dbReference>
<dbReference type="Gene3D" id="3.40.50.300">
    <property type="entry name" value="P-loop containing nucleotide triphosphate hydrolases"/>
    <property type="match status" value="1"/>
</dbReference>
<dbReference type="PANTHER" id="PTHR23389:SF3">
    <property type="entry name" value="CHROMOSOME TRANSMISSION FIDELITY PROTEIN 18 HOMOLOG"/>
    <property type="match status" value="1"/>
</dbReference>
<feature type="region of interest" description="Disordered" evidence="1">
    <location>
        <begin position="195"/>
        <end position="217"/>
    </location>
</feature>
<dbReference type="Proteomes" id="UP000756346">
    <property type="component" value="Unassembled WGS sequence"/>
</dbReference>
<proteinExistence type="predicted"/>
<dbReference type="Pfam" id="PF00004">
    <property type="entry name" value="AAA"/>
    <property type="match status" value="1"/>
</dbReference>
<dbReference type="InterPro" id="IPR003593">
    <property type="entry name" value="AAA+_ATPase"/>
</dbReference>
<organism evidence="3 4">
    <name type="scientific">Microdochium trichocladiopsis</name>
    <dbReference type="NCBI Taxonomy" id="1682393"/>
    <lineage>
        <taxon>Eukaryota</taxon>
        <taxon>Fungi</taxon>
        <taxon>Dikarya</taxon>
        <taxon>Ascomycota</taxon>
        <taxon>Pezizomycotina</taxon>
        <taxon>Sordariomycetes</taxon>
        <taxon>Xylariomycetidae</taxon>
        <taxon>Xylariales</taxon>
        <taxon>Microdochiaceae</taxon>
        <taxon>Microdochium</taxon>
    </lineage>
</organism>
<dbReference type="EMBL" id="JAGTJQ010000003">
    <property type="protein sequence ID" value="KAH7035563.1"/>
    <property type="molecule type" value="Genomic_DNA"/>
</dbReference>
<dbReference type="GO" id="GO:0005634">
    <property type="term" value="C:nucleus"/>
    <property type="evidence" value="ECO:0007669"/>
    <property type="project" value="TreeGrafter"/>
</dbReference>
<dbReference type="InterPro" id="IPR027417">
    <property type="entry name" value="P-loop_NTPase"/>
</dbReference>
<evidence type="ECO:0000259" key="2">
    <source>
        <dbReference type="SMART" id="SM00382"/>
    </source>
</evidence>
<dbReference type="GeneID" id="70190450"/>
<feature type="region of interest" description="Disordered" evidence="1">
    <location>
        <begin position="1"/>
        <end position="115"/>
    </location>
</feature>
<feature type="domain" description="AAA+ ATPase" evidence="2">
    <location>
        <begin position="281"/>
        <end position="449"/>
    </location>
</feature>
<sequence length="975" mass="107799">MPSASSPLVYPSSSLPLTSSKRPNSPTKTKQPRPRTKAGFLLDDDSDEENQDVHDPTEPAAKRRMLESPSRLATTQIPGRLSPLTTTEEPHEEPQPAICDTALPPLPTPAAPQELGTQLSSLGSVFARRPAKGASRSHKITTCSGQSLEVKQRQPTVNVAYESMIAARSKTKEGRAKRSYYGIDIHELLQAAKEQKAPKSVEDTDAPMPSVEDSARPKKSLLWTEKYRARTFGDLVGDDYTNRNVLRWLKRWDPLVFPRASKPKSATRKQGQGQEEEEKPHRKILMLTGPPGLGKTTLAHVCARQAGYEVLEINASDDRSKDVVNNQVRTVLGTETVKNVQHTKHKPGEQPRIARPVCVVIDEVDGVVSGSGGSGEGGFIKALMDLITTGEKNASGQGTTQNMNKRKKKTDDFRQMRPLILICNDIYHPSLRPLRQSNLAEIVYTGKPTIDAVVTRLKGVFEKEGIPCEKDAARKVCEAAWGMTSGIDAKKGAESTAEGDLRGIMVVGEWVAGRLRAASLKGPLSLTRQWVEQNIVRELAHGGGGARGIGRGNTKDVVARIFQLGAGFPKKNIAVVAPASKHAGEQPQEQLGFLEQQKKYGMERLREMIETGGDADRILTDVFLEYPNREFNDDSFLTKPDQAYDWMHFHDQCTSKVYGSQDWELAPYLTQPVLACHHLFAMPIKRSNAGYDKNMDDDDEPPLPFSGPRADFEAREAEKTNRSMLQAIQSQLQPTLMRSFRSPEDVSMDFMPYLIRLVSPDVKPVTVGGSGSGTATVRKESERAMVRRAAETLADVGIELQQGKIETDPNTTRGSQWVYRMEPDLDMLATFETSAAVMHGTHAPTRYAVRQVLDQELRRTKALRERTARQARFKAGNPGAGDNVFFDTDGAVIMPKENAKVVLPVLDKVKKDFFGRVIKTEERASLQEANGNGDAKRSNGNADEGQETKIWVTFHEGMNNAVRKPLLLDELMRGF</sequence>
<gene>
    <name evidence="3" type="ORF">B0I36DRAFT_382244</name>
</gene>
<evidence type="ECO:0000256" key="1">
    <source>
        <dbReference type="SAM" id="MobiDB-lite"/>
    </source>
</evidence>
<feature type="region of interest" description="Disordered" evidence="1">
    <location>
        <begin position="925"/>
        <end position="944"/>
    </location>
</feature>
<feature type="region of interest" description="Disordered" evidence="1">
    <location>
        <begin position="259"/>
        <end position="281"/>
    </location>
</feature>
<name>A0A9P9BR50_9PEZI</name>
<dbReference type="GO" id="GO:0005524">
    <property type="term" value="F:ATP binding"/>
    <property type="evidence" value="ECO:0007669"/>
    <property type="project" value="InterPro"/>
</dbReference>
<dbReference type="GO" id="GO:0003677">
    <property type="term" value="F:DNA binding"/>
    <property type="evidence" value="ECO:0007669"/>
    <property type="project" value="TreeGrafter"/>
</dbReference>
<comment type="caution">
    <text evidence="3">The sequence shown here is derived from an EMBL/GenBank/DDBJ whole genome shotgun (WGS) entry which is preliminary data.</text>
</comment>